<protein>
    <submittedName>
        <fullName evidence="2">Uncharacterized protein</fullName>
    </submittedName>
</protein>
<evidence type="ECO:0000313" key="3">
    <source>
        <dbReference type="Proteomes" id="UP001305647"/>
    </source>
</evidence>
<proteinExistence type="predicted"/>
<evidence type="ECO:0000256" key="1">
    <source>
        <dbReference type="SAM" id="MobiDB-lite"/>
    </source>
</evidence>
<gene>
    <name evidence="2" type="ORF">N658DRAFT_491372</name>
</gene>
<dbReference type="EMBL" id="MU863624">
    <property type="protein sequence ID" value="KAK4106748.1"/>
    <property type="molecule type" value="Genomic_DNA"/>
</dbReference>
<feature type="compositionally biased region" description="Basic residues" evidence="1">
    <location>
        <begin position="90"/>
        <end position="99"/>
    </location>
</feature>
<organism evidence="2 3">
    <name type="scientific">Parathielavia hyrcaniae</name>
    <dbReference type="NCBI Taxonomy" id="113614"/>
    <lineage>
        <taxon>Eukaryota</taxon>
        <taxon>Fungi</taxon>
        <taxon>Dikarya</taxon>
        <taxon>Ascomycota</taxon>
        <taxon>Pezizomycotina</taxon>
        <taxon>Sordariomycetes</taxon>
        <taxon>Sordariomycetidae</taxon>
        <taxon>Sordariales</taxon>
        <taxon>Chaetomiaceae</taxon>
        <taxon>Parathielavia</taxon>
    </lineage>
</organism>
<keyword evidence="3" id="KW-1185">Reference proteome</keyword>
<reference evidence="2" key="1">
    <citation type="journal article" date="2023" name="Mol. Phylogenet. Evol.">
        <title>Genome-scale phylogeny and comparative genomics of the fungal order Sordariales.</title>
        <authorList>
            <person name="Hensen N."/>
            <person name="Bonometti L."/>
            <person name="Westerberg I."/>
            <person name="Brannstrom I.O."/>
            <person name="Guillou S."/>
            <person name="Cros-Aarteil S."/>
            <person name="Calhoun S."/>
            <person name="Haridas S."/>
            <person name="Kuo A."/>
            <person name="Mondo S."/>
            <person name="Pangilinan J."/>
            <person name="Riley R."/>
            <person name="LaButti K."/>
            <person name="Andreopoulos B."/>
            <person name="Lipzen A."/>
            <person name="Chen C."/>
            <person name="Yan M."/>
            <person name="Daum C."/>
            <person name="Ng V."/>
            <person name="Clum A."/>
            <person name="Steindorff A."/>
            <person name="Ohm R.A."/>
            <person name="Martin F."/>
            <person name="Silar P."/>
            <person name="Natvig D.O."/>
            <person name="Lalanne C."/>
            <person name="Gautier V."/>
            <person name="Ament-Velasquez S.L."/>
            <person name="Kruys A."/>
            <person name="Hutchinson M.I."/>
            <person name="Powell A.J."/>
            <person name="Barry K."/>
            <person name="Miller A.N."/>
            <person name="Grigoriev I.V."/>
            <person name="Debuchy R."/>
            <person name="Gladieux P."/>
            <person name="Hiltunen Thoren M."/>
            <person name="Johannesson H."/>
        </authorList>
    </citation>
    <scope>NUCLEOTIDE SEQUENCE</scope>
    <source>
        <strain evidence="2">CBS 757.83</strain>
    </source>
</reference>
<sequence>MSAPAVAESTLLSRMSNGTAAANYEADGSSSMLTASINGWTVSTVWRCSAAVVSIFPHMVPHSPRCLALIRKVVGNASPIPGRCLPACGGKRRSRRRGTRGTVAQPSRDRTYRCAAYLKSLPRRHDRPPSRPPLPVVTSFPLTSRPRHVRIAVGEGRHHRRQH</sequence>
<accession>A0AAN6QAP1</accession>
<reference evidence="2" key="2">
    <citation type="submission" date="2023-05" db="EMBL/GenBank/DDBJ databases">
        <authorList>
            <consortium name="Lawrence Berkeley National Laboratory"/>
            <person name="Steindorff A."/>
            <person name="Hensen N."/>
            <person name="Bonometti L."/>
            <person name="Westerberg I."/>
            <person name="Brannstrom I.O."/>
            <person name="Guillou S."/>
            <person name="Cros-Aarteil S."/>
            <person name="Calhoun S."/>
            <person name="Haridas S."/>
            <person name="Kuo A."/>
            <person name="Mondo S."/>
            <person name="Pangilinan J."/>
            <person name="Riley R."/>
            <person name="Labutti K."/>
            <person name="Andreopoulos B."/>
            <person name="Lipzen A."/>
            <person name="Chen C."/>
            <person name="Yanf M."/>
            <person name="Daum C."/>
            <person name="Ng V."/>
            <person name="Clum A."/>
            <person name="Ohm R."/>
            <person name="Martin F."/>
            <person name="Silar P."/>
            <person name="Natvig D."/>
            <person name="Lalanne C."/>
            <person name="Gautier V."/>
            <person name="Ament-Velasquez S.L."/>
            <person name="Kruys A."/>
            <person name="Hutchinson M.I."/>
            <person name="Powell A.J."/>
            <person name="Barry K."/>
            <person name="Miller A.N."/>
            <person name="Grigoriev I.V."/>
            <person name="Debuchy R."/>
            <person name="Gladieux P."/>
            <person name="Thoren M.H."/>
            <person name="Johannesson H."/>
        </authorList>
    </citation>
    <scope>NUCLEOTIDE SEQUENCE</scope>
    <source>
        <strain evidence="2">CBS 757.83</strain>
    </source>
</reference>
<feature type="region of interest" description="Disordered" evidence="1">
    <location>
        <begin position="88"/>
        <end position="107"/>
    </location>
</feature>
<evidence type="ECO:0000313" key="2">
    <source>
        <dbReference type="EMBL" id="KAK4106748.1"/>
    </source>
</evidence>
<dbReference type="Proteomes" id="UP001305647">
    <property type="component" value="Unassembled WGS sequence"/>
</dbReference>
<dbReference type="AlphaFoldDB" id="A0AAN6QAP1"/>
<name>A0AAN6QAP1_9PEZI</name>
<comment type="caution">
    <text evidence="2">The sequence shown here is derived from an EMBL/GenBank/DDBJ whole genome shotgun (WGS) entry which is preliminary data.</text>
</comment>